<comment type="caution">
    <text evidence="5">The sequence shown here is derived from an EMBL/GenBank/DDBJ whole genome shotgun (WGS) entry which is preliminary data.</text>
</comment>
<keyword evidence="3" id="KW-0807">Transducer</keyword>
<dbReference type="Pfam" id="PF00015">
    <property type="entry name" value="MCPsignal"/>
    <property type="match status" value="1"/>
</dbReference>
<dbReference type="InterPro" id="IPR004089">
    <property type="entry name" value="MCPsignal_dom"/>
</dbReference>
<evidence type="ECO:0000256" key="3">
    <source>
        <dbReference type="PROSITE-ProRule" id="PRU00284"/>
    </source>
</evidence>
<dbReference type="CDD" id="cd19411">
    <property type="entry name" value="MCP2201-like_sensor"/>
    <property type="match status" value="1"/>
</dbReference>
<proteinExistence type="inferred from homology"/>
<evidence type="ECO:0000256" key="2">
    <source>
        <dbReference type="ARBA" id="ARBA00029447"/>
    </source>
</evidence>
<name>A0ABU2D5X6_ACHAE</name>
<evidence type="ECO:0000313" key="5">
    <source>
        <dbReference type="EMBL" id="MDR7943511.1"/>
    </source>
</evidence>
<dbReference type="SUPFAM" id="SSF58104">
    <property type="entry name" value="Methyl-accepting chemotaxis protein (MCP) signaling domain"/>
    <property type="match status" value="1"/>
</dbReference>
<dbReference type="Proteomes" id="UP001264156">
    <property type="component" value="Unassembled WGS sequence"/>
</dbReference>
<comment type="similarity">
    <text evidence="2">Belongs to the methyl-accepting chemotaxis (MCP) protein family.</text>
</comment>
<gene>
    <name evidence="5" type="ORF">RIU57_00240</name>
</gene>
<dbReference type="PANTHER" id="PTHR43531">
    <property type="entry name" value="PROTEIN ICFG"/>
    <property type="match status" value="1"/>
</dbReference>
<evidence type="ECO:0000256" key="1">
    <source>
        <dbReference type="ARBA" id="ARBA00022481"/>
    </source>
</evidence>
<dbReference type="PROSITE" id="PS50111">
    <property type="entry name" value="CHEMOTAXIS_TRANSDUC_2"/>
    <property type="match status" value="1"/>
</dbReference>
<reference evidence="6" key="1">
    <citation type="submission" date="2023-07" db="EMBL/GenBank/DDBJ databases">
        <title>Glyphosate-induced phosphonatase operons in soil bacteria of genus Achromobacter.</title>
        <authorList>
            <person name="Epiktetov D.O."/>
            <person name="Sviridov A.V."/>
            <person name="Tarlachkov S.V."/>
            <person name="Shushkova T.V."/>
            <person name="Toropygin I.Y."/>
            <person name="Leontievsky A."/>
        </authorList>
    </citation>
    <scope>NUCLEOTIDE SEQUENCE [LARGE SCALE GENOMIC DNA]</scope>
    <source>
        <strain evidence="6">Kg 16</strain>
    </source>
</reference>
<evidence type="ECO:0000259" key="4">
    <source>
        <dbReference type="PROSITE" id="PS50111"/>
    </source>
</evidence>
<dbReference type="CDD" id="cd11386">
    <property type="entry name" value="MCP_signal"/>
    <property type="match status" value="1"/>
</dbReference>
<dbReference type="RefSeq" id="WP_310530408.1">
    <property type="nucleotide sequence ID" value="NZ_JAVKVN010000001.1"/>
</dbReference>
<dbReference type="InterPro" id="IPR004090">
    <property type="entry name" value="Chemotax_Me-accpt_rcpt"/>
</dbReference>
<dbReference type="Pfam" id="PF12729">
    <property type="entry name" value="4HB_MCP_1"/>
    <property type="match status" value="1"/>
</dbReference>
<dbReference type="PRINTS" id="PR00260">
    <property type="entry name" value="CHEMTRNSDUCR"/>
</dbReference>
<dbReference type="PANTHER" id="PTHR43531:SF14">
    <property type="entry name" value="METHYL-ACCEPTING CHEMOTAXIS PROTEIN I-RELATED"/>
    <property type="match status" value="1"/>
</dbReference>
<accession>A0ABU2D5X6</accession>
<dbReference type="Gene3D" id="1.10.287.950">
    <property type="entry name" value="Methyl-accepting chemotaxis protein"/>
    <property type="match status" value="1"/>
</dbReference>
<evidence type="ECO:0000313" key="6">
    <source>
        <dbReference type="Proteomes" id="UP001264156"/>
    </source>
</evidence>
<dbReference type="InterPro" id="IPR047347">
    <property type="entry name" value="YvaQ-like_sensor"/>
</dbReference>
<dbReference type="EMBL" id="JAVKVN010000001">
    <property type="protein sequence ID" value="MDR7943511.1"/>
    <property type="molecule type" value="Genomic_DNA"/>
</dbReference>
<keyword evidence="6" id="KW-1185">Reference proteome</keyword>
<protein>
    <submittedName>
        <fullName evidence="5">Methyl-accepting chemotaxis protein</fullName>
    </submittedName>
</protein>
<dbReference type="SMART" id="SM00283">
    <property type="entry name" value="MA"/>
    <property type="match status" value="1"/>
</dbReference>
<sequence>MKPSKLKMRTRLAMGFAMIMVALLVSGVLGAFGIRALEQDVYQITSINNEQRRLAIDMRYQVQEQAIAIRNILLLTDPSVLKAELLRANEAEKLYNESRDKLGGMFSSRSGTTNDERRLFAAAGVAQQDMRSQFVRVMEEGLNGDRQNAQHLLEEELRPKQRVLQETLSTLAALETQINDARAADTRTFANQLQWAVGTTVMIALLLGVLAGCLTARSILRQLGGDPGDAQVLAVSIADGDLTSRLQLDSRYDHSLMHGLESMRSRLSRIVDAIKSSASSISTAAGQIAQGNADLSHRTEEQAASLEETAASIEQLTSTVRLNQDNAASGDEVAIEGAKAAEKAGSVVSEMLAAMTEISANSEKVAQIVSLIESIAFQTNILALNAAVEAARAGDQGRGFAVVAGEVRALAQRSATSAREIKDLIETSTSVVQAGRDLAARAGRDMEEVVTSVMRMKTITGEIATASREQAIGIEQVNVAIAQLDSVTQQNAALIEESAAAAHSMAEQARDLLHAVEVFKTASSQPPRHVPMAEPTLIAFAAST</sequence>
<dbReference type="InterPro" id="IPR051310">
    <property type="entry name" value="MCP_chemotaxis"/>
</dbReference>
<keyword evidence="1" id="KW-0488">Methylation</keyword>
<dbReference type="InterPro" id="IPR024478">
    <property type="entry name" value="HlyB_4HB_MCP"/>
</dbReference>
<feature type="domain" description="Methyl-accepting transducer" evidence="4">
    <location>
        <begin position="277"/>
        <end position="506"/>
    </location>
</feature>
<organism evidence="5 6">
    <name type="scientific">Achromobacter aegrifaciens</name>
    <dbReference type="NCBI Taxonomy" id="1287736"/>
    <lineage>
        <taxon>Bacteria</taxon>
        <taxon>Pseudomonadati</taxon>
        <taxon>Pseudomonadota</taxon>
        <taxon>Betaproteobacteria</taxon>
        <taxon>Burkholderiales</taxon>
        <taxon>Alcaligenaceae</taxon>
        <taxon>Achromobacter</taxon>
    </lineage>
</organism>